<evidence type="ECO:0000256" key="3">
    <source>
        <dbReference type="SAM" id="Coils"/>
    </source>
</evidence>
<dbReference type="Pfam" id="PF00395">
    <property type="entry name" value="SLH"/>
    <property type="match status" value="1"/>
</dbReference>
<evidence type="ECO:0000259" key="4">
    <source>
        <dbReference type="PROSITE" id="PS51272"/>
    </source>
</evidence>
<feature type="chain" id="PRO_5043087876" evidence="2">
    <location>
        <begin position="31"/>
        <end position="538"/>
    </location>
</feature>
<reference evidence="5" key="1">
    <citation type="submission" date="2024-07" db="EMBL/GenBank/DDBJ databases">
        <authorList>
            <person name="Kim Y.J."/>
            <person name="Jeong J.Y."/>
        </authorList>
    </citation>
    <scope>NUCLEOTIDE SEQUENCE</scope>
    <source>
        <strain evidence="5">GIHE-MW2</strain>
    </source>
</reference>
<dbReference type="AlphaFoldDB" id="A0AAU8JLB6"/>
<sequence>MSQPISNLIRVASVPAALAINLLVSNPTLASEMAQLGDSSEPLDRINFVTDLSDISPTDWAYSALQNLAQRYNCLLAYPDGTYRGNRAMTRYEFAAGLNECLNTIQALIQQAGSDINSDDIETLLRLQQEFTAELEILRNRVNALEIRTAELEANQFSTTTKLTGEAIFTLTDAFSSNDNNQTAFQQRVRLNFNTSFTGQDLLITRLQVGNSSPLNLESTNKGVEFFTSTSEGFPTNQVFGDTENTVTLDTLQYQFSLSDKTRIFIAANAGIWDDFAPTLNPLFEDFDGGRGSLSAFAQKNPIYRLGGGAGLGVNITPNDDFQLTLGYLAGEGSTPNSGDGLFNGDFSALAQLTWRPNNKIGVGFTYNHAYFGAGRFGFDNGGGHLDSGTLPFAGTSVANRVGATSATNSDSLGFQFALAVAPKLQINGWLGYTKVNLRDRDLDGDIWNGALLVGLPDLGKPGNLAGLAIGIQPYLTNLDNFNQEFEQDPPFHVEGFYKLQMTENISLTPGFIWLLSPNQDADNKDIFLGTVRTTFTF</sequence>
<comment type="similarity">
    <text evidence="1 2">Belongs to the OprB family.</text>
</comment>
<evidence type="ECO:0000256" key="2">
    <source>
        <dbReference type="RuleBase" id="RU363072"/>
    </source>
</evidence>
<dbReference type="PANTHER" id="PTHR43308">
    <property type="entry name" value="OUTER MEMBRANE PROTEIN ALPHA-RELATED"/>
    <property type="match status" value="1"/>
</dbReference>
<dbReference type="PANTHER" id="PTHR43308:SF1">
    <property type="entry name" value="OUTER MEMBRANE PROTEIN ALPHA"/>
    <property type="match status" value="1"/>
</dbReference>
<proteinExistence type="inferred from homology"/>
<dbReference type="GO" id="GO:0016020">
    <property type="term" value="C:membrane"/>
    <property type="evidence" value="ECO:0007669"/>
    <property type="project" value="InterPro"/>
</dbReference>
<dbReference type="InterPro" id="IPR007049">
    <property type="entry name" value="Carb-sel_porin_OprB"/>
</dbReference>
<gene>
    <name evidence="5" type="ORF">ABWT76_002544</name>
</gene>
<feature type="domain" description="SLH" evidence="4">
    <location>
        <begin position="48"/>
        <end position="112"/>
    </location>
</feature>
<protein>
    <submittedName>
        <fullName evidence="5">Iron uptake porin</fullName>
    </submittedName>
</protein>
<dbReference type="PROSITE" id="PS51272">
    <property type="entry name" value="SLH"/>
    <property type="match status" value="1"/>
</dbReference>
<accession>A0AAU8JLB6</accession>
<dbReference type="Pfam" id="PF04966">
    <property type="entry name" value="OprB"/>
    <property type="match status" value="1"/>
</dbReference>
<dbReference type="InterPro" id="IPR038673">
    <property type="entry name" value="OprB_sf"/>
</dbReference>
<organism evidence="5">
    <name type="scientific">Planktothricoides raciborskii GIHE-MW2</name>
    <dbReference type="NCBI Taxonomy" id="2792601"/>
    <lineage>
        <taxon>Bacteria</taxon>
        <taxon>Bacillati</taxon>
        <taxon>Cyanobacteriota</taxon>
        <taxon>Cyanophyceae</taxon>
        <taxon>Oscillatoriophycideae</taxon>
        <taxon>Oscillatoriales</taxon>
        <taxon>Oscillatoriaceae</taxon>
        <taxon>Planktothricoides</taxon>
    </lineage>
</organism>
<dbReference type="GO" id="GO:0008643">
    <property type="term" value="P:carbohydrate transport"/>
    <property type="evidence" value="ECO:0007669"/>
    <property type="project" value="InterPro"/>
</dbReference>
<keyword evidence="2" id="KW-0732">Signal</keyword>
<name>A0AAU8JLB6_9CYAN</name>
<dbReference type="Gene3D" id="2.40.160.180">
    <property type="entry name" value="Carbohydrate-selective porin OprB"/>
    <property type="match status" value="1"/>
</dbReference>
<dbReference type="NCBIfam" id="NF033921">
    <property type="entry name" value="por_somb"/>
    <property type="match status" value="1"/>
</dbReference>
<dbReference type="InterPro" id="IPR051465">
    <property type="entry name" value="Cell_Envelope_Struct_Comp"/>
</dbReference>
<dbReference type="InterPro" id="IPR001119">
    <property type="entry name" value="SLH_dom"/>
</dbReference>
<feature type="coiled-coil region" evidence="3">
    <location>
        <begin position="121"/>
        <end position="155"/>
    </location>
</feature>
<dbReference type="GO" id="GO:0015288">
    <property type="term" value="F:porin activity"/>
    <property type="evidence" value="ECO:0007669"/>
    <property type="project" value="InterPro"/>
</dbReference>
<evidence type="ECO:0000313" key="5">
    <source>
        <dbReference type="EMBL" id="XCM39600.1"/>
    </source>
</evidence>
<evidence type="ECO:0000256" key="1">
    <source>
        <dbReference type="ARBA" id="ARBA00008769"/>
    </source>
</evidence>
<feature type="signal peptide" evidence="2">
    <location>
        <begin position="1"/>
        <end position="30"/>
    </location>
</feature>
<dbReference type="InterPro" id="IPR047684">
    <property type="entry name" value="Por_som-like"/>
</dbReference>
<dbReference type="RefSeq" id="WP_190880855.1">
    <property type="nucleotide sequence ID" value="NZ_CP159837.1"/>
</dbReference>
<dbReference type="EMBL" id="CP159837">
    <property type="protein sequence ID" value="XCM39600.1"/>
    <property type="molecule type" value="Genomic_DNA"/>
</dbReference>
<keyword evidence="3" id="KW-0175">Coiled coil</keyword>